<evidence type="ECO:0000313" key="9">
    <source>
        <dbReference type="Proteomes" id="UP000262004"/>
    </source>
</evidence>
<dbReference type="Gene3D" id="3.90.25.10">
    <property type="entry name" value="UDP-galactose 4-epimerase, domain 1"/>
    <property type="match status" value="1"/>
</dbReference>
<dbReference type="NCBIfam" id="TIGR01214">
    <property type="entry name" value="rmlD"/>
    <property type="match status" value="1"/>
</dbReference>
<keyword evidence="9" id="KW-1185">Reference proteome</keyword>
<dbReference type="GO" id="GO:0019305">
    <property type="term" value="P:dTDP-rhamnose biosynthetic process"/>
    <property type="evidence" value="ECO:0007669"/>
    <property type="project" value="UniProtKB-UniPathway"/>
</dbReference>
<evidence type="ECO:0000313" key="8">
    <source>
        <dbReference type="EMBL" id="BBD77062.1"/>
    </source>
</evidence>
<dbReference type="Gene3D" id="3.40.50.720">
    <property type="entry name" value="NAD(P)-binding Rossmann-like Domain"/>
    <property type="match status" value="1"/>
</dbReference>
<gene>
    <name evidence="8" type="primary">rmlA</name>
    <name evidence="8" type="ORF">HPTL_0794</name>
</gene>
<evidence type="ECO:0000256" key="4">
    <source>
        <dbReference type="ARBA" id="ARBA00017099"/>
    </source>
</evidence>
<dbReference type="AlphaFoldDB" id="A0A2Z6DXD2"/>
<evidence type="ECO:0000256" key="2">
    <source>
        <dbReference type="ARBA" id="ARBA00010944"/>
    </source>
</evidence>
<reference evidence="8 9" key="1">
    <citation type="submission" date="2018-04" db="EMBL/GenBank/DDBJ databases">
        <title>Complete genome sequence of Hydrogenophilus thermoluteolus TH-1.</title>
        <authorList>
            <person name="Arai H."/>
        </authorList>
    </citation>
    <scope>NUCLEOTIDE SEQUENCE [LARGE SCALE GENOMIC DNA]</scope>
    <source>
        <strain evidence="8 9">TH-1</strain>
    </source>
</reference>
<dbReference type="GO" id="GO:0008831">
    <property type="term" value="F:dTDP-4-dehydrorhamnose reductase activity"/>
    <property type="evidence" value="ECO:0007669"/>
    <property type="project" value="UniProtKB-EC"/>
</dbReference>
<evidence type="ECO:0000256" key="3">
    <source>
        <dbReference type="ARBA" id="ARBA00012929"/>
    </source>
</evidence>
<comment type="catalytic activity">
    <reaction evidence="5 6">
        <text>dTDP-beta-L-rhamnose + NADP(+) = dTDP-4-dehydro-beta-L-rhamnose + NADPH + H(+)</text>
        <dbReference type="Rhea" id="RHEA:21796"/>
        <dbReference type="ChEBI" id="CHEBI:15378"/>
        <dbReference type="ChEBI" id="CHEBI:57510"/>
        <dbReference type="ChEBI" id="CHEBI:57783"/>
        <dbReference type="ChEBI" id="CHEBI:58349"/>
        <dbReference type="ChEBI" id="CHEBI:62830"/>
        <dbReference type="EC" id="1.1.1.133"/>
    </reaction>
</comment>
<accession>A0A2Z6DXD2</accession>
<comment type="pathway">
    <text evidence="1 6">Carbohydrate biosynthesis; dTDP-L-rhamnose biosynthesis.</text>
</comment>
<dbReference type="KEGG" id="htl:HPTL_0794"/>
<sequence>MSRLRVLLLGANGQVGWALRPRLALDYDLVALDRQALDLSDLDALQARLDAERPAAIVNAAAYTAVDRAEREPELAYRLNAAVPERLARWCAANHAALLHYSTDYVFDGCHDRPYRETDTPSPLNTYGASKLAGEQAVLGSGARAVVLRVSWVYGVHGNNFLKTMLRLARTRDQLAVVDDQIGAPTSAELIAAVSERLLTRLLTVGDRAAHAPSPSPDRVPPLLHLAPKGAVSWFGYARFLLKCAAQYGWPLRVHPDAIRAIPSTDYPTPAPRPRNSRLATDLLEQTLGVTLPSWETDVARTVEALVQCCSLSG</sequence>
<protein>
    <recommendedName>
        <fullName evidence="4 6">dTDP-4-dehydrorhamnose reductase</fullName>
        <ecNumber evidence="3 6">1.1.1.133</ecNumber>
    </recommendedName>
</protein>
<dbReference type="InterPro" id="IPR036291">
    <property type="entry name" value="NAD(P)-bd_dom_sf"/>
</dbReference>
<comment type="similarity">
    <text evidence="2 6">Belongs to the dTDP-4-dehydrorhamnose reductase family.</text>
</comment>
<proteinExistence type="inferred from homology"/>
<dbReference type="PANTHER" id="PTHR10491">
    <property type="entry name" value="DTDP-4-DEHYDRORHAMNOSE REDUCTASE"/>
    <property type="match status" value="1"/>
</dbReference>
<dbReference type="InterPro" id="IPR005913">
    <property type="entry name" value="dTDP_dehydrorham_reduct"/>
</dbReference>
<keyword evidence="6" id="KW-0560">Oxidoreductase</keyword>
<dbReference type="EC" id="1.1.1.133" evidence="3 6"/>
<evidence type="ECO:0000256" key="6">
    <source>
        <dbReference type="RuleBase" id="RU364082"/>
    </source>
</evidence>
<dbReference type="InterPro" id="IPR029903">
    <property type="entry name" value="RmlD-like-bd"/>
</dbReference>
<keyword evidence="6" id="KW-0521">NADP</keyword>
<comment type="function">
    <text evidence="6">Catalyzes the reduction of dTDP-6-deoxy-L-lyxo-4-hexulose to yield dTDP-L-rhamnose.</text>
</comment>
<dbReference type="SUPFAM" id="SSF51735">
    <property type="entry name" value="NAD(P)-binding Rossmann-fold domains"/>
    <property type="match status" value="1"/>
</dbReference>
<dbReference type="UniPathway" id="UPA00124"/>
<comment type="cofactor">
    <cofactor evidence="6">
        <name>Mg(2+)</name>
        <dbReference type="ChEBI" id="CHEBI:18420"/>
    </cofactor>
    <text evidence="6">Binds 1 Mg(2+) ion per monomer.</text>
</comment>
<evidence type="ECO:0000256" key="5">
    <source>
        <dbReference type="ARBA" id="ARBA00048200"/>
    </source>
</evidence>
<dbReference type="Proteomes" id="UP000262004">
    <property type="component" value="Chromosome"/>
</dbReference>
<dbReference type="PANTHER" id="PTHR10491:SF4">
    <property type="entry name" value="METHIONINE ADENOSYLTRANSFERASE 2 SUBUNIT BETA"/>
    <property type="match status" value="1"/>
</dbReference>
<name>A0A2Z6DXD2_HYDTE</name>
<evidence type="ECO:0000259" key="7">
    <source>
        <dbReference type="Pfam" id="PF04321"/>
    </source>
</evidence>
<dbReference type="Pfam" id="PF04321">
    <property type="entry name" value="RmlD_sub_bind"/>
    <property type="match status" value="1"/>
</dbReference>
<organism evidence="8 9">
    <name type="scientific">Hydrogenophilus thermoluteolus</name>
    <name type="common">Pseudomonas hydrogenothermophila</name>
    <dbReference type="NCBI Taxonomy" id="297"/>
    <lineage>
        <taxon>Bacteria</taxon>
        <taxon>Pseudomonadati</taxon>
        <taxon>Pseudomonadota</taxon>
        <taxon>Hydrogenophilia</taxon>
        <taxon>Hydrogenophilales</taxon>
        <taxon>Hydrogenophilaceae</taxon>
        <taxon>Hydrogenophilus</taxon>
    </lineage>
</organism>
<dbReference type="CDD" id="cd05254">
    <property type="entry name" value="dTDP_HR_like_SDR_e"/>
    <property type="match status" value="1"/>
</dbReference>
<evidence type="ECO:0000256" key="1">
    <source>
        <dbReference type="ARBA" id="ARBA00004781"/>
    </source>
</evidence>
<dbReference type="OrthoDB" id="9803892at2"/>
<dbReference type="GO" id="GO:0005829">
    <property type="term" value="C:cytosol"/>
    <property type="evidence" value="ECO:0007669"/>
    <property type="project" value="TreeGrafter"/>
</dbReference>
<feature type="domain" description="RmlD-like substrate binding" evidence="7">
    <location>
        <begin position="5"/>
        <end position="306"/>
    </location>
</feature>
<dbReference type="EMBL" id="AP018558">
    <property type="protein sequence ID" value="BBD77062.1"/>
    <property type="molecule type" value="Genomic_DNA"/>
</dbReference>
<dbReference type="RefSeq" id="WP_119334839.1">
    <property type="nucleotide sequence ID" value="NZ_AP018558.1"/>
</dbReference>